<dbReference type="PANTHER" id="PTHR30522:SF0">
    <property type="entry name" value="NUCLEOSIDE TRIPHOSPHATE PYROPHOSPHOHYDROLASE"/>
    <property type="match status" value="1"/>
</dbReference>
<dbReference type="CDD" id="cd11529">
    <property type="entry name" value="NTP-PPase_MazG_Cterm"/>
    <property type="match status" value="1"/>
</dbReference>
<evidence type="ECO:0000256" key="4">
    <source>
        <dbReference type="ARBA" id="ARBA00074799"/>
    </source>
</evidence>
<dbReference type="GO" id="GO:0046052">
    <property type="term" value="P:UTP catabolic process"/>
    <property type="evidence" value="ECO:0007669"/>
    <property type="project" value="TreeGrafter"/>
</dbReference>
<dbReference type="InterPro" id="IPR048015">
    <property type="entry name" value="NTP-PPase_MazG-like_N"/>
</dbReference>
<dbReference type="FunFam" id="1.10.287.1080:FF:000003">
    <property type="entry name" value="Nucleoside triphosphate pyrophosphohydrolase"/>
    <property type="match status" value="1"/>
</dbReference>
<proteinExistence type="inferred from homology"/>
<dbReference type="EC" id="3.6.1.8" evidence="3"/>
<dbReference type="SUPFAM" id="SSF101386">
    <property type="entry name" value="all-alpha NTP pyrophosphatases"/>
    <property type="match status" value="2"/>
</dbReference>
<dbReference type="NCBIfam" id="NF007113">
    <property type="entry name" value="PRK09562.1"/>
    <property type="match status" value="1"/>
</dbReference>
<comment type="caution">
    <text evidence="6">The sequence shown here is derived from an EMBL/GenBank/DDBJ whole genome shotgun (WGS) entry which is preliminary data.</text>
</comment>
<comment type="catalytic activity">
    <reaction evidence="1">
        <text>ATP + H2O = AMP + diphosphate + H(+)</text>
        <dbReference type="Rhea" id="RHEA:14245"/>
        <dbReference type="ChEBI" id="CHEBI:15377"/>
        <dbReference type="ChEBI" id="CHEBI:15378"/>
        <dbReference type="ChEBI" id="CHEBI:30616"/>
        <dbReference type="ChEBI" id="CHEBI:33019"/>
        <dbReference type="ChEBI" id="CHEBI:456215"/>
        <dbReference type="EC" id="3.6.1.8"/>
    </reaction>
</comment>
<evidence type="ECO:0000259" key="5">
    <source>
        <dbReference type="Pfam" id="PF03819"/>
    </source>
</evidence>
<feature type="domain" description="NTP pyrophosphohydrolase MazG-like" evidence="5">
    <location>
        <begin position="168"/>
        <end position="229"/>
    </location>
</feature>
<evidence type="ECO:0000313" key="7">
    <source>
        <dbReference type="Proteomes" id="UP000648239"/>
    </source>
</evidence>
<dbReference type="GO" id="GO:0046076">
    <property type="term" value="P:dTTP catabolic process"/>
    <property type="evidence" value="ECO:0007669"/>
    <property type="project" value="TreeGrafter"/>
</dbReference>
<dbReference type="PANTHER" id="PTHR30522">
    <property type="entry name" value="NUCLEOSIDE TRIPHOSPHATE PYROPHOSPHOHYDROLASE"/>
    <property type="match status" value="1"/>
</dbReference>
<dbReference type="Proteomes" id="UP000648239">
    <property type="component" value="Unassembled WGS sequence"/>
</dbReference>
<evidence type="ECO:0000256" key="3">
    <source>
        <dbReference type="ARBA" id="ARBA00066372"/>
    </source>
</evidence>
<keyword evidence="6" id="KW-0378">Hydrolase</keyword>
<dbReference type="InterPro" id="IPR011551">
    <property type="entry name" value="NTP_PyrPHydrolase_MazG"/>
</dbReference>
<evidence type="ECO:0000256" key="2">
    <source>
        <dbReference type="ARBA" id="ARBA00061115"/>
    </source>
</evidence>
<protein>
    <recommendedName>
        <fullName evidence="4">Nucleoside triphosphate pyrophosphohydrolase</fullName>
        <ecNumber evidence="3">3.6.1.8</ecNumber>
    </recommendedName>
</protein>
<dbReference type="Pfam" id="PF03819">
    <property type="entry name" value="MazG"/>
    <property type="match status" value="2"/>
</dbReference>
<dbReference type="InterPro" id="IPR048011">
    <property type="entry name" value="NTP-PPase_MazG-like_C"/>
</dbReference>
<dbReference type="GO" id="GO:0046081">
    <property type="term" value="P:dUTP catabolic process"/>
    <property type="evidence" value="ECO:0007669"/>
    <property type="project" value="TreeGrafter"/>
</dbReference>
<dbReference type="NCBIfam" id="TIGR00444">
    <property type="entry name" value="mazG"/>
    <property type="match status" value="1"/>
</dbReference>
<dbReference type="GO" id="GO:0006203">
    <property type="term" value="P:dGTP catabolic process"/>
    <property type="evidence" value="ECO:0007669"/>
    <property type="project" value="TreeGrafter"/>
</dbReference>
<feature type="domain" description="NTP pyrophosphohydrolase MazG-like" evidence="5">
    <location>
        <begin position="29"/>
        <end position="102"/>
    </location>
</feature>
<gene>
    <name evidence="6" type="primary">mazG</name>
    <name evidence="6" type="ORF">IFK94_01120</name>
</gene>
<evidence type="ECO:0000256" key="1">
    <source>
        <dbReference type="ARBA" id="ARBA00052141"/>
    </source>
</evidence>
<accession>A0A8J6XX46</accession>
<dbReference type="Gene3D" id="1.10.287.1080">
    <property type="entry name" value="MazG-like"/>
    <property type="match status" value="2"/>
</dbReference>
<dbReference type="CDD" id="cd11528">
    <property type="entry name" value="NTP-PPase_MazG_Nterm"/>
    <property type="match status" value="1"/>
</dbReference>
<dbReference type="GO" id="GO:0046061">
    <property type="term" value="P:dATP catabolic process"/>
    <property type="evidence" value="ECO:0007669"/>
    <property type="project" value="TreeGrafter"/>
</dbReference>
<dbReference type="AlphaFoldDB" id="A0A8J6XX46"/>
<organism evidence="6 7">
    <name type="scientific">Candidatus Polarisedimenticola svalbardensis</name>
    <dbReference type="NCBI Taxonomy" id="2886004"/>
    <lineage>
        <taxon>Bacteria</taxon>
        <taxon>Pseudomonadati</taxon>
        <taxon>Acidobacteriota</taxon>
        <taxon>Candidatus Polarisedimenticolia</taxon>
        <taxon>Candidatus Polarisedimenticolales</taxon>
        <taxon>Candidatus Polarisedimenticolaceae</taxon>
        <taxon>Candidatus Polarisedimenticola</taxon>
    </lineage>
</organism>
<reference evidence="6 7" key="1">
    <citation type="submission" date="2020-08" db="EMBL/GenBank/DDBJ databases">
        <title>Acidobacteriota in marine sediments use diverse sulfur dissimilation pathways.</title>
        <authorList>
            <person name="Wasmund K."/>
        </authorList>
    </citation>
    <scope>NUCLEOTIDE SEQUENCE [LARGE SCALE GENOMIC DNA]</scope>
    <source>
        <strain evidence="6">MAG AM4</strain>
    </source>
</reference>
<dbReference type="GO" id="GO:0047693">
    <property type="term" value="F:ATP diphosphatase activity"/>
    <property type="evidence" value="ECO:0007669"/>
    <property type="project" value="UniProtKB-EC"/>
</dbReference>
<comment type="similarity">
    <text evidence="2">Belongs to the nucleoside triphosphate pyrophosphohydrolase family.</text>
</comment>
<dbReference type="GO" id="GO:0006950">
    <property type="term" value="P:response to stress"/>
    <property type="evidence" value="ECO:0007669"/>
    <property type="project" value="UniProtKB-ARBA"/>
</dbReference>
<dbReference type="InterPro" id="IPR004518">
    <property type="entry name" value="MazG-like_dom"/>
</dbReference>
<dbReference type="EMBL" id="JACXWD010000002">
    <property type="protein sequence ID" value="MBD3866700.1"/>
    <property type="molecule type" value="Genomic_DNA"/>
</dbReference>
<dbReference type="FunFam" id="1.10.287.1080:FF:000001">
    <property type="entry name" value="Nucleoside triphosphate pyrophosphohydrolase"/>
    <property type="match status" value="1"/>
</dbReference>
<dbReference type="GO" id="GO:0046047">
    <property type="term" value="P:TTP catabolic process"/>
    <property type="evidence" value="ECO:0007669"/>
    <property type="project" value="TreeGrafter"/>
</dbReference>
<evidence type="ECO:0000313" key="6">
    <source>
        <dbReference type="EMBL" id="MBD3866700.1"/>
    </source>
</evidence>
<name>A0A8J6XX46_9BACT</name>
<sequence>MSKYDTFEGLLEIMDRLRDPEGCPWDREQTYNTLRGYLLEEAYEVAQALDDGDEAALCEELGDLLFQIVFLSRIGKENGAFSADDVVRSIATKMVRRHPHVFGDAKVRDSDDVLRNWEEIKREEQKEKNQNLPGVLDGVPAALPALLKAYRIGTKASRVGFFWKTGGEIMAKIQEELEELQEAVAASDRSGIKEELGDLMFTLVMLARHSGLDPEDALEQSNRKFTGRFRNLEAILRKDGSSVEDSSADRLEEVWQQVKSLETDQPS</sequence>